<dbReference type="InterPro" id="IPR011990">
    <property type="entry name" value="TPR-like_helical_dom_sf"/>
</dbReference>
<accession>A0A2A6RI53</accession>
<dbReference type="Gene3D" id="1.25.40.10">
    <property type="entry name" value="Tetratricopeptide repeat domain"/>
    <property type="match status" value="2"/>
</dbReference>
<dbReference type="Pfam" id="PF13424">
    <property type="entry name" value="TPR_12"/>
    <property type="match status" value="1"/>
</dbReference>
<dbReference type="InterPro" id="IPR029787">
    <property type="entry name" value="Nucleotide_cyclase"/>
</dbReference>
<evidence type="ECO:0000313" key="6">
    <source>
        <dbReference type="Proteomes" id="UP000220527"/>
    </source>
</evidence>
<evidence type="ECO:0000313" key="5">
    <source>
        <dbReference type="EMBL" id="PDW02621.1"/>
    </source>
</evidence>
<dbReference type="InterPro" id="IPR027417">
    <property type="entry name" value="P-loop_NTPase"/>
</dbReference>
<proteinExistence type="predicted"/>
<dbReference type="InterPro" id="IPR041664">
    <property type="entry name" value="AAA_16"/>
</dbReference>
<evidence type="ECO:0000256" key="2">
    <source>
        <dbReference type="ARBA" id="ARBA00022840"/>
    </source>
</evidence>
<feature type="domain" description="Guanylate cyclase" evidence="4">
    <location>
        <begin position="77"/>
        <end position="215"/>
    </location>
</feature>
<dbReference type="RefSeq" id="WP_097644523.1">
    <property type="nucleotide sequence ID" value="NZ_NQWI01000058.1"/>
</dbReference>
<dbReference type="SUPFAM" id="SSF55073">
    <property type="entry name" value="Nucleotide cyclase"/>
    <property type="match status" value="2"/>
</dbReference>
<dbReference type="InterPro" id="IPR019734">
    <property type="entry name" value="TPR_rpt"/>
</dbReference>
<keyword evidence="3" id="KW-0802">TPR repeat</keyword>
<dbReference type="GO" id="GO:0004016">
    <property type="term" value="F:adenylate cyclase activity"/>
    <property type="evidence" value="ECO:0007669"/>
    <property type="project" value="TreeGrafter"/>
</dbReference>
<dbReference type="PROSITE" id="PS50005">
    <property type="entry name" value="TPR"/>
    <property type="match status" value="2"/>
</dbReference>
<organism evidence="5 6">
    <name type="scientific">Candidatus Viridilinea mediisalina</name>
    <dbReference type="NCBI Taxonomy" id="2024553"/>
    <lineage>
        <taxon>Bacteria</taxon>
        <taxon>Bacillati</taxon>
        <taxon>Chloroflexota</taxon>
        <taxon>Chloroflexia</taxon>
        <taxon>Chloroflexales</taxon>
        <taxon>Chloroflexineae</taxon>
        <taxon>Oscillochloridaceae</taxon>
        <taxon>Candidatus Viridilinea</taxon>
    </lineage>
</organism>
<sequence>MSTTATYSEALAPHLPADLATLLVRRGELPPEVRARLAAELRGQLAACAAFVPARLVRTQLTDPQPGRVSGAFWQGSLLFADLSGFTVLSETLSTLGRQGAEEVSAVVNGLFAALIAEVHARQGMLLKFGGDALTAFFDTEVLGVGHAAAAAAAALAMQQRMAEFAELQTPAGAFTLRLRVGVHSGRVFAAEVGDRSHIELVVTGPEVNRVAMAQEIAEPGHVVITAATATHIEGVTLRGVGGGFHLLTAMPEPELPPPPPDPLLATGLDDLPTLAQLATQLAALQPYLIHQLPQRFLETSESALGEFRPVTVLFANVYDFSALLAQLQDVPEVAAAVFNAYYRRAQAVVHNYDGIINKVDMYTHGDKLMALFGAPSAQEDDPIRAVRCALELREMLLEANNEIAQLLAAAKQDNGQKRLAQKIGINTGTVFAGRVGGTTRYEYTVMGSAVNLAARLMSAANEREILLSPSTRTAVRQQCVLEDGAALKLKGISAPLTPARVLGLAEVTLATHDTQLSPAPLIGRSTEIRAMLDASSAALCGHGGIIALVGDAGAGKSRLAEELLQRLIESSVHPGEPGVPAFDLLLSECQGYEQRTPYAALRGPLRGLLGLAARPSNQEDLSAFLLARVQQLAPELERFTPLLSDALGLPLEDSQLTDALTPQQRHDRLQELIIALFVGAANEEALLLLLEDIHWADLPTQEVLAQLSEARHGIPLLLLCTYRIDPPIEAPWDGQPHTLHLRVGELTAEHSVELLTALLGAEPPAAVLPLLERTQGNPFFIEELVRTLVTEQVLQRDAAGTWLLARNPEEVALPTSIEGLLTARLDRLDEPRQELVQVASVIGRRFQRPVIEGTYSGTASLDEGLQRLVSMELIQAEQLDRYLDYLFRHALLRDVAYERILYARRRQLHGRVARRIEHLSRDNPDEQLAILAWHFLQAEELEPALHYHLRAAEQAAQRFANRDALALYGGALDITKRLRERATSPELEAQLGAIHEHSGELRLLLGENDDAEAHFHAALSLATPASEPWLRLHRQLAAVEERRSRYDEAFVWLHQGMALATMELRGETARCYLLGAGIYFRQAEYQRAMEWARMGLRLAEQGESSVDQAHALKLLGNVYRDQGDSDQAITAFERARQLFAEHNLLGGQSDVLNNLGQVYLNLGRWAETIASYEASLHISESIGDVQAVARTSNNLAVVLVGRGQLERADELYQLSSAMFGRIGSALGVAVTTYNRGEVLLLQHRPAEAMPLFTSAITTLEQIKARNFLPEVLRLAAEATLALSDPTTAQTFAQRSLEVSSELGMAVEQATARRVLGQVALAHGQIAAATQHLEQSCADLIQLDHRYELGKTRYQQALLAQACGDEHMFAMATRAAKQIFRELDAQRDVGLVEALGDGL</sequence>
<gene>
    <name evidence="5" type="ORF">CJ255_12925</name>
</gene>
<keyword evidence="1" id="KW-0547">Nucleotide-binding</keyword>
<dbReference type="Proteomes" id="UP000220527">
    <property type="component" value="Unassembled WGS sequence"/>
</dbReference>
<dbReference type="SUPFAM" id="SSF48452">
    <property type="entry name" value="TPR-like"/>
    <property type="match status" value="3"/>
</dbReference>
<keyword evidence="6" id="KW-1185">Reference proteome</keyword>
<dbReference type="InterPro" id="IPR001054">
    <property type="entry name" value="A/G_cyclase"/>
</dbReference>
<dbReference type="EMBL" id="NQWI01000058">
    <property type="protein sequence ID" value="PDW02621.1"/>
    <property type="molecule type" value="Genomic_DNA"/>
</dbReference>
<reference evidence="6" key="1">
    <citation type="submission" date="2017-08" db="EMBL/GenBank/DDBJ databases">
        <authorList>
            <person name="Grouzdev D.S."/>
            <person name="Gaisin V.A."/>
            <person name="Rysina M.S."/>
            <person name="Gorlenko V.M."/>
        </authorList>
    </citation>
    <scope>NUCLEOTIDE SEQUENCE [LARGE SCALE GENOMIC DNA]</scope>
    <source>
        <strain evidence="6">Kir15-3F</strain>
    </source>
</reference>
<feature type="domain" description="Guanylate cyclase" evidence="4">
    <location>
        <begin position="312"/>
        <end position="458"/>
    </location>
</feature>
<dbReference type="PANTHER" id="PTHR16305">
    <property type="entry name" value="TESTICULAR SOLUBLE ADENYLYL CYCLASE"/>
    <property type="match status" value="1"/>
</dbReference>
<dbReference type="CDD" id="cd07302">
    <property type="entry name" value="CHD"/>
    <property type="match status" value="2"/>
</dbReference>
<feature type="repeat" description="TPR" evidence="3">
    <location>
        <begin position="1110"/>
        <end position="1143"/>
    </location>
</feature>
<evidence type="ECO:0000256" key="1">
    <source>
        <dbReference type="ARBA" id="ARBA00022741"/>
    </source>
</evidence>
<dbReference type="OrthoDB" id="134626at2"/>
<dbReference type="SUPFAM" id="SSF52540">
    <property type="entry name" value="P-loop containing nucleoside triphosphate hydrolases"/>
    <property type="match status" value="1"/>
</dbReference>
<dbReference type="SMART" id="SM00044">
    <property type="entry name" value="CYCc"/>
    <property type="match status" value="2"/>
</dbReference>
<feature type="repeat" description="TPR" evidence="3">
    <location>
        <begin position="1150"/>
        <end position="1183"/>
    </location>
</feature>
<dbReference type="Pfam" id="PF13191">
    <property type="entry name" value="AAA_16"/>
    <property type="match status" value="1"/>
</dbReference>
<dbReference type="Gene3D" id="3.30.70.1230">
    <property type="entry name" value="Nucleotide cyclase"/>
    <property type="match status" value="2"/>
</dbReference>
<dbReference type="GO" id="GO:0005524">
    <property type="term" value="F:ATP binding"/>
    <property type="evidence" value="ECO:0007669"/>
    <property type="project" value="UniProtKB-KW"/>
</dbReference>
<dbReference type="PROSITE" id="PS50125">
    <property type="entry name" value="GUANYLATE_CYCLASE_2"/>
    <property type="match status" value="2"/>
</dbReference>
<dbReference type="GO" id="GO:0009190">
    <property type="term" value="P:cyclic nucleotide biosynthetic process"/>
    <property type="evidence" value="ECO:0007669"/>
    <property type="project" value="InterPro"/>
</dbReference>
<comment type="caution">
    <text evidence="5">The sequence shown here is derived from an EMBL/GenBank/DDBJ whole genome shotgun (WGS) entry which is preliminary data.</text>
</comment>
<name>A0A2A6RI53_9CHLR</name>
<dbReference type="GO" id="GO:0035556">
    <property type="term" value="P:intracellular signal transduction"/>
    <property type="evidence" value="ECO:0007669"/>
    <property type="project" value="InterPro"/>
</dbReference>
<dbReference type="PANTHER" id="PTHR16305:SF28">
    <property type="entry name" value="GUANYLATE CYCLASE DOMAIN-CONTAINING PROTEIN"/>
    <property type="match status" value="1"/>
</dbReference>
<evidence type="ECO:0000256" key="3">
    <source>
        <dbReference type="PROSITE-ProRule" id="PRU00339"/>
    </source>
</evidence>
<evidence type="ECO:0000259" key="4">
    <source>
        <dbReference type="PROSITE" id="PS50125"/>
    </source>
</evidence>
<protein>
    <submittedName>
        <fullName evidence="5">Adenylyl cyclase</fullName>
    </submittedName>
</protein>
<keyword evidence="2" id="KW-0067">ATP-binding</keyword>
<dbReference type="GO" id="GO:0005737">
    <property type="term" value="C:cytoplasm"/>
    <property type="evidence" value="ECO:0007669"/>
    <property type="project" value="TreeGrafter"/>
</dbReference>
<dbReference type="Pfam" id="PF00211">
    <property type="entry name" value="Guanylate_cyc"/>
    <property type="match status" value="2"/>
</dbReference>
<dbReference type="SMART" id="SM00028">
    <property type="entry name" value="TPR"/>
    <property type="match status" value="7"/>
</dbReference>
<dbReference type="Pfam" id="PF13176">
    <property type="entry name" value="TPR_7"/>
    <property type="match status" value="1"/>
</dbReference>